<comment type="caution">
    <text evidence="14">The sequence shown here is derived from an EMBL/GenBank/DDBJ whole genome shotgun (WGS) entry which is preliminary data.</text>
</comment>
<dbReference type="PANTHER" id="PTHR11088">
    <property type="entry name" value="TRNA DIMETHYLALLYLTRANSFERASE"/>
    <property type="match status" value="1"/>
</dbReference>
<keyword evidence="6 10" id="KW-0547">Nucleotide-binding</keyword>
<keyword evidence="15" id="KW-1185">Reference proteome</keyword>
<comment type="cofactor">
    <cofactor evidence="1 10">
        <name>Mg(2+)</name>
        <dbReference type="ChEBI" id="CHEBI:18420"/>
    </cofactor>
</comment>
<dbReference type="Proteomes" id="UP001597100">
    <property type="component" value="Unassembled WGS sequence"/>
</dbReference>
<dbReference type="NCBIfam" id="TIGR00174">
    <property type="entry name" value="miaA"/>
    <property type="match status" value="1"/>
</dbReference>
<keyword evidence="8 10" id="KW-0460">Magnesium</keyword>
<reference evidence="15" key="1">
    <citation type="journal article" date="2019" name="Int. J. Syst. Evol. Microbiol.">
        <title>The Global Catalogue of Microorganisms (GCM) 10K type strain sequencing project: providing services to taxonomists for standard genome sequencing and annotation.</title>
        <authorList>
            <consortium name="The Broad Institute Genomics Platform"/>
            <consortium name="The Broad Institute Genome Sequencing Center for Infectious Disease"/>
            <person name="Wu L."/>
            <person name="Ma J."/>
        </authorList>
    </citation>
    <scope>NUCLEOTIDE SEQUENCE [LARGE SCALE GENOMIC DNA]</scope>
    <source>
        <strain evidence="15">CCUG 60898</strain>
    </source>
</reference>
<evidence type="ECO:0000256" key="13">
    <source>
        <dbReference type="RuleBase" id="RU003785"/>
    </source>
</evidence>
<sequence length="316" mass="36178">MTPSIAITAEVNSMNKPNLIVIVGPTAIGKTSLSLDLASHFQTEILSADSRQFFKEMSIGTAAPTPTELSKAPHHFIHHISIEDDYSVGDFEKEALTKLEELFQTHDTVIMVGGSGLYVDAVTKGLDKFPKVDESIRVNLNQELHTKGIENLQQQLKELDPQYFSEADIQNPHRLIRALEICIGTGKPYSSFRKNEAAKRPFNNIFIGLDAERQTVYDRINQRVDIMAQEGLIEEARKLYDKRGLNALNTVGYKELFKYFDGEWSQEHAIEEIKKNTRRFAKRQFTWFRKNEQINWFNYTTPSKEIISFLESKTQS</sequence>
<evidence type="ECO:0000256" key="2">
    <source>
        <dbReference type="ARBA" id="ARBA00003213"/>
    </source>
</evidence>
<dbReference type="InterPro" id="IPR018022">
    <property type="entry name" value="IPT"/>
</dbReference>
<organism evidence="14 15">
    <name type="scientific">Salinimicrobium gaetbulicola</name>
    <dbReference type="NCBI Taxonomy" id="999702"/>
    <lineage>
        <taxon>Bacteria</taxon>
        <taxon>Pseudomonadati</taxon>
        <taxon>Bacteroidota</taxon>
        <taxon>Flavobacteriia</taxon>
        <taxon>Flavobacteriales</taxon>
        <taxon>Flavobacteriaceae</taxon>
        <taxon>Salinimicrobium</taxon>
    </lineage>
</organism>
<dbReference type="Pfam" id="PF01715">
    <property type="entry name" value="IPPT"/>
    <property type="match status" value="1"/>
</dbReference>
<dbReference type="EMBL" id="JBHTJP010000032">
    <property type="protein sequence ID" value="MFD0975934.1"/>
    <property type="molecule type" value="Genomic_DNA"/>
</dbReference>
<evidence type="ECO:0000256" key="12">
    <source>
        <dbReference type="RuleBase" id="RU003784"/>
    </source>
</evidence>
<comment type="function">
    <text evidence="2 10 12">Catalyzes the transfer of a dimethylallyl group onto the adenine at position 37 in tRNAs that read codons beginning with uridine, leading to the formation of N6-(dimethylallyl)adenosine (i(6)A).</text>
</comment>
<evidence type="ECO:0000256" key="4">
    <source>
        <dbReference type="ARBA" id="ARBA00022679"/>
    </source>
</evidence>
<evidence type="ECO:0000256" key="8">
    <source>
        <dbReference type="ARBA" id="ARBA00022842"/>
    </source>
</evidence>
<comment type="subunit">
    <text evidence="10">Monomer.</text>
</comment>
<dbReference type="EC" id="2.5.1.75" evidence="10"/>
<feature type="binding site" evidence="10">
    <location>
        <begin position="24"/>
        <end position="31"/>
    </location>
    <ligand>
        <name>ATP</name>
        <dbReference type="ChEBI" id="CHEBI:30616"/>
    </ligand>
</feature>
<dbReference type="GO" id="GO:0052381">
    <property type="term" value="F:tRNA dimethylallyltransferase activity"/>
    <property type="evidence" value="ECO:0007669"/>
    <property type="project" value="UniProtKB-EC"/>
</dbReference>
<evidence type="ECO:0000256" key="1">
    <source>
        <dbReference type="ARBA" id="ARBA00001946"/>
    </source>
</evidence>
<dbReference type="InterPro" id="IPR027417">
    <property type="entry name" value="P-loop_NTPase"/>
</dbReference>
<accession>A0ABW3ID40</accession>
<evidence type="ECO:0000313" key="15">
    <source>
        <dbReference type="Proteomes" id="UP001597100"/>
    </source>
</evidence>
<dbReference type="HAMAP" id="MF_00185">
    <property type="entry name" value="IPP_trans"/>
    <property type="match status" value="1"/>
</dbReference>
<feature type="site" description="Interaction with substrate tRNA" evidence="10">
    <location>
        <position position="137"/>
    </location>
</feature>
<dbReference type="RefSeq" id="WP_380736970.1">
    <property type="nucleotide sequence ID" value="NZ_JBHTJP010000032.1"/>
</dbReference>
<comment type="similarity">
    <text evidence="3 10 13">Belongs to the IPP transferase family.</text>
</comment>
<comment type="caution">
    <text evidence="10">Lacks conserved residue(s) required for the propagation of feature annotation.</text>
</comment>
<evidence type="ECO:0000256" key="5">
    <source>
        <dbReference type="ARBA" id="ARBA00022694"/>
    </source>
</evidence>
<gene>
    <name evidence="10 14" type="primary">miaA</name>
    <name evidence="14" type="ORF">ACFQ1G_03940</name>
</gene>
<dbReference type="PANTHER" id="PTHR11088:SF60">
    <property type="entry name" value="TRNA DIMETHYLALLYLTRANSFERASE"/>
    <property type="match status" value="1"/>
</dbReference>
<feature type="binding site" evidence="10">
    <location>
        <begin position="26"/>
        <end position="31"/>
    </location>
    <ligand>
        <name>substrate</name>
    </ligand>
</feature>
<dbReference type="InterPro" id="IPR039657">
    <property type="entry name" value="Dimethylallyltransferase"/>
</dbReference>
<protein>
    <recommendedName>
        <fullName evidence="10">tRNA dimethylallyltransferase</fullName>
        <ecNumber evidence="10">2.5.1.75</ecNumber>
    </recommendedName>
    <alternativeName>
        <fullName evidence="10">Dimethylallyl diphosphate:tRNA dimethylallyltransferase</fullName>
        <shortName evidence="10">DMAPP:tRNA dimethylallyltransferase</shortName>
        <shortName evidence="10">DMATase</shortName>
    </alternativeName>
    <alternativeName>
        <fullName evidence="10">Isopentenyl-diphosphate:tRNA isopentenyltransferase</fullName>
        <shortName evidence="10">IPP transferase</shortName>
        <shortName evidence="10">IPPT</shortName>
        <shortName evidence="10">IPTase</shortName>
    </alternativeName>
</protein>
<keyword evidence="5 10" id="KW-0819">tRNA processing</keyword>
<evidence type="ECO:0000313" key="14">
    <source>
        <dbReference type="EMBL" id="MFD0975934.1"/>
    </source>
</evidence>
<keyword evidence="7 10" id="KW-0067">ATP-binding</keyword>
<name>A0ABW3ID40_9FLAO</name>
<feature type="region of interest" description="Interaction with substrate tRNA" evidence="10">
    <location>
        <begin position="49"/>
        <end position="52"/>
    </location>
</feature>
<proteinExistence type="inferred from homology"/>
<dbReference type="Gene3D" id="1.10.20.140">
    <property type="match status" value="1"/>
</dbReference>
<dbReference type="SUPFAM" id="SSF52540">
    <property type="entry name" value="P-loop containing nucleoside triphosphate hydrolases"/>
    <property type="match status" value="2"/>
</dbReference>
<dbReference type="Gene3D" id="3.40.50.300">
    <property type="entry name" value="P-loop containing nucleotide triphosphate hydrolases"/>
    <property type="match status" value="1"/>
</dbReference>
<evidence type="ECO:0000256" key="9">
    <source>
        <dbReference type="ARBA" id="ARBA00049563"/>
    </source>
</evidence>
<evidence type="ECO:0000256" key="6">
    <source>
        <dbReference type="ARBA" id="ARBA00022741"/>
    </source>
</evidence>
<evidence type="ECO:0000256" key="3">
    <source>
        <dbReference type="ARBA" id="ARBA00005842"/>
    </source>
</evidence>
<evidence type="ECO:0000256" key="10">
    <source>
        <dbReference type="HAMAP-Rule" id="MF_00185"/>
    </source>
</evidence>
<keyword evidence="4 10" id="KW-0808">Transferase</keyword>
<comment type="catalytic activity">
    <reaction evidence="9 10 11">
        <text>adenosine(37) in tRNA + dimethylallyl diphosphate = N(6)-dimethylallyladenosine(37) in tRNA + diphosphate</text>
        <dbReference type="Rhea" id="RHEA:26482"/>
        <dbReference type="Rhea" id="RHEA-COMP:10162"/>
        <dbReference type="Rhea" id="RHEA-COMP:10375"/>
        <dbReference type="ChEBI" id="CHEBI:33019"/>
        <dbReference type="ChEBI" id="CHEBI:57623"/>
        <dbReference type="ChEBI" id="CHEBI:74411"/>
        <dbReference type="ChEBI" id="CHEBI:74415"/>
        <dbReference type="EC" id="2.5.1.75"/>
    </reaction>
</comment>
<evidence type="ECO:0000256" key="11">
    <source>
        <dbReference type="RuleBase" id="RU003783"/>
    </source>
</evidence>
<evidence type="ECO:0000256" key="7">
    <source>
        <dbReference type="ARBA" id="ARBA00022840"/>
    </source>
</evidence>
<feature type="site" description="Interaction with substrate tRNA" evidence="10">
    <location>
        <position position="115"/>
    </location>
</feature>